<keyword evidence="1" id="KW-1133">Transmembrane helix</keyword>
<feature type="transmembrane region" description="Helical" evidence="1">
    <location>
        <begin position="12"/>
        <end position="30"/>
    </location>
</feature>
<keyword evidence="1" id="KW-0812">Transmembrane</keyword>
<reference evidence="2" key="1">
    <citation type="submission" date="2021-12" db="EMBL/GenBank/DDBJ databases">
        <title>Alicyclobacillaceae gen. nov., sp. nov., isolated from chalcocite enrichment system.</title>
        <authorList>
            <person name="Jiang Z."/>
        </authorList>
    </citation>
    <scope>NUCLEOTIDE SEQUENCE</scope>
    <source>
        <strain evidence="2">MYW30-H2</strain>
    </source>
</reference>
<protein>
    <submittedName>
        <fullName evidence="2">Uncharacterized protein</fullName>
    </submittedName>
</protein>
<organism evidence="2 3">
    <name type="scientific">Fodinisporobacter ferrooxydans</name>
    <dbReference type="NCBI Taxonomy" id="2901836"/>
    <lineage>
        <taxon>Bacteria</taxon>
        <taxon>Bacillati</taxon>
        <taxon>Bacillota</taxon>
        <taxon>Bacilli</taxon>
        <taxon>Bacillales</taxon>
        <taxon>Alicyclobacillaceae</taxon>
        <taxon>Fodinisporobacter</taxon>
    </lineage>
</organism>
<name>A0ABY4CKE7_9BACL</name>
<sequence>MKKFNNWLALKMTLGFQTMWCFYLFVIYGLTPLKWPQYMNQILYWSNFCQLIALPALAVGALVLAKKAEQKNQAIFEAQEKRAQETHDATMELLQGAHSMMSELHALHVGGDRHGKRTRNE</sequence>
<dbReference type="RefSeq" id="WP_347437449.1">
    <property type="nucleotide sequence ID" value="NZ_CP089291.1"/>
</dbReference>
<proteinExistence type="predicted"/>
<keyword evidence="3" id="KW-1185">Reference proteome</keyword>
<feature type="transmembrane region" description="Helical" evidence="1">
    <location>
        <begin position="42"/>
        <end position="65"/>
    </location>
</feature>
<evidence type="ECO:0000256" key="1">
    <source>
        <dbReference type="SAM" id="Phobius"/>
    </source>
</evidence>
<accession>A0ABY4CKE7</accession>
<keyword evidence="1" id="KW-0472">Membrane</keyword>
<gene>
    <name evidence="2" type="ORF">LSG31_00255</name>
</gene>
<evidence type="ECO:0000313" key="2">
    <source>
        <dbReference type="EMBL" id="UOF90749.1"/>
    </source>
</evidence>
<dbReference type="Proteomes" id="UP000830167">
    <property type="component" value="Chromosome"/>
</dbReference>
<evidence type="ECO:0000313" key="3">
    <source>
        <dbReference type="Proteomes" id="UP000830167"/>
    </source>
</evidence>
<dbReference type="EMBL" id="CP089291">
    <property type="protein sequence ID" value="UOF90749.1"/>
    <property type="molecule type" value="Genomic_DNA"/>
</dbReference>